<gene>
    <name evidence="1" type="ORF">TM448A06364_0006</name>
</gene>
<protein>
    <submittedName>
        <fullName evidence="1">Uncharacterized protein</fullName>
    </submittedName>
</protein>
<name>A0A6H2A5I8_9ZZZZ</name>
<accession>A0A6H2A5I8</accession>
<organism evidence="1">
    <name type="scientific">viral metagenome</name>
    <dbReference type="NCBI Taxonomy" id="1070528"/>
    <lineage>
        <taxon>unclassified sequences</taxon>
        <taxon>metagenomes</taxon>
        <taxon>organismal metagenomes</taxon>
    </lineage>
</organism>
<dbReference type="AlphaFoldDB" id="A0A6H2A5I8"/>
<proteinExistence type="predicted"/>
<dbReference type="EMBL" id="MT144556">
    <property type="protein sequence ID" value="QJA54982.1"/>
    <property type="molecule type" value="Genomic_DNA"/>
</dbReference>
<sequence length="119" mass="14271">MKQLLCKNPTCNTYFKPHKTTKSKFCTSCRYEKKNVKENMLYPPNHRCKTCKEITIKGLRMKGLCKRCYYLKKANEPKAKAYRKKYYSEHYYGDPEKKIKHAKSAVKYWTKRLKALTNN</sequence>
<reference evidence="1" key="1">
    <citation type="submission" date="2020-03" db="EMBL/GenBank/DDBJ databases">
        <title>The deep terrestrial virosphere.</title>
        <authorList>
            <person name="Holmfeldt K."/>
            <person name="Nilsson E."/>
            <person name="Simone D."/>
            <person name="Lopez-Fernandez M."/>
            <person name="Wu X."/>
            <person name="de Brujin I."/>
            <person name="Lundin D."/>
            <person name="Andersson A."/>
            <person name="Bertilsson S."/>
            <person name="Dopson M."/>
        </authorList>
    </citation>
    <scope>NUCLEOTIDE SEQUENCE</scope>
    <source>
        <strain evidence="1">TM448A06364</strain>
    </source>
</reference>
<evidence type="ECO:0000313" key="1">
    <source>
        <dbReference type="EMBL" id="QJA54982.1"/>
    </source>
</evidence>